<gene>
    <name evidence="1" type="ORF">MRB53_015830</name>
</gene>
<keyword evidence="2" id="KW-1185">Reference proteome</keyword>
<evidence type="ECO:0000313" key="2">
    <source>
        <dbReference type="Proteomes" id="UP001234297"/>
    </source>
</evidence>
<protein>
    <submittedName>
        <fullName evidence="1">Uncharacterized protein</fullName>
    </submittedName>
</protein>
<evidence type="ECO:0000313" key="1">
    <source>
        <dbReference type="EMBL" id="KAJ8639136.1"/>
    </source>
</evidence>
<dbReference type="EMBL" id="CM056813">
    <property type="protein sequence ID" value="KAJ8639136.1"/>
    <property type="molecule type" value="Genomic_DNA"/>
</dbReference>
<organism evidence="1 2">
    <name type="scientific">Persea americana</name>
    <name type="common">Avocado</name>
    <dbReference type="NCBI Taxonomy" id="3435"/>
    <lineage>
        <taxon>Eukaryota</taxon>
        <taxon>Viridiplantae</taxon>
        <taxon>Streptophyta</taxon>
        <taxon>Embryophyta</taxon>
        <taxon>Tracheophyta</taxon>
        <taxon>Spermatophyta</taxon>
        <taxon>Magnoliopsida</taxon>
        <taxon>Magnoliidae</taxon>
        <taxon>Laurales</taxon>
        <taxon>Lauraceae</taxon>
        <taxon>Persea</taxon>
    </lineage>
</organism>
<comment type="caution">
    <text evidence="1">The sequence shown here is derived from an EMBL/GenBank/DDBJ whole genome shotgun (WGS) entry which is preliminary data.</text>
</comment>
<accession>A0ACC2M0L3</accession>
<proteinExistence type="predicted"/>
<reference evidence="1 2" key="1">
    <citation type="journal article" date="2022" name="Hortic Res">
        <title>A haplotype resolved chromosomal level avocado genome allows analysis of novel avocado genes.</title>
        <authorList>
            <person name="Nath O."/>
            <person name="Fletcher S.J."/>
            <person name="Hayward A."/>
            <person name="Shaw L.M."/>
            <person name="Masouleh A.K."/>
            <person name="Furtado A."/>
            <person name="Henry R.J."/>
            <person name="Mitter N."/>
        </authorList>
    </citation>
    <scope>NUCLEOTIDE SEQUENCE [LARGE SCALE GENOMIC DNA]</scope>
    <source>
        <strain evidence="2">cv. Hass</strain>
    </source>
</reference>
<name>A0ACC2M0L3_PERAE</name>
<sequence length="102" mass="11564">MDGSIELPILEVTSDHRIPCDGVSVRRFVEQLLCKFDEAVAHEICDLGVGGYLGFRVDSGMVSSKKRWVCEKETDRTAEIERFGGFGELRRADDEEHNSMRE</sequence>
<dbReference type="Proteomes" id="UP001234297">
    <property type="component" value="Chromosome 5"/>
</dbReference>